<dbReference type="Gene3D" id="3.30.300.30">
    <property type="match status" value="1"/>
</dbReference>
<dbReference type="RefSeq" id="WP_093154039.1">
    <property type="nucleotide sequence ID" value="NZ_FNBW01000018.1"/>
</dbReference>
<evidence type="ECO:0000313" key="4">
    <source>
        <dbReference type="Proteomes" id="UP000198615"/>
    </source>
</evidence>
<dbReference type="AlphaFoldDB" id="A0A8G2BP60"/>
<keyword evidence="4" id="KW-1185">Reference proteome</keyword>
<dbReference type="InterPro" id="IPR025110">
    <property type="entry name" value="AMP-bd_C"/>
</dbReference>
<feature type="domain" description="AMP-binding enzyme C-terminal" evidence="2">
    <location>
        <begin position="355"/>
        <end position="430"/>
    </location>
</feature>
<name>A0A8G2BP60_9PROT</name>
<dbReference type="InterPro" id="IPR045851">
    <property type="entry name" value="AMP-bd_C_sf"/>
</dbReference>
<gene>
    <name evidence="3" type="ORF">SAMN05660686_04522</name>
</gene>
<dbReference type="GO" id="GO:0006631">
    <property type="term" value="P:fatty acid metabolic process"/>
    <property type="evidence" value="ECO:0007669"/>
    <property type="project" value="TreeGrafter"/>
</dbReference>
<dbReference type="InterPro" id="IPR000873">
    <property type="entry name" value="AMP-dep_synth/lig_dom"/>
</dbReference>
<accession>A0A8G2BP60</accession>
<dbReference type="OrthoDB" id="7055148at2"/>
<dbReference type="InterPro" id="IPR042099">
    <property type="entry name" value="ANL_N_sf"/>
</dbReference>
<dbReference type="InterPro" id="IPR020845">
    <property type="entry name" value="AMP-binding_CS"/>
</dbReference>
<dbReference type="EMBL" id="FNBW01000018">
    <property type="protein sequence ID" value="SDG46976.1"/>
    <property type="molecule type" value="Genomic_DNA"/>
</dbReference>
<sequence length="444" mass="46986">MTVFADTLFAAMAAHGDAPAIERQGATLTHGDLLRRSETRALELKGEGVGAFRPCPVLVDNSPVDLIELLAVYRADGVAVPIHRATPRARIEELVARLVPDPMLHGASTIVFTSGTTGAPKAAVLSAERQAAKLQMIRRETGWQDGRRTLLALQLTFSFGQWVTWLTLLSGGTLVFPEKLSVDAVAAVLARRDVDRLPAVPTLLRGLLDRPETAALPGWAGAVMAGGEVLPAGLGAKIRGAWPGVGIGDIYGLTETGTCDFFVDPPEYDAASGSLGRPGGDIETRIAEDGELQIRSPYGMVGYLRDPQRTAEAFDDDGYFRTGDLAQLRDDGRVTLVGRAKDLINRGGMKVAPLEVEAVLAAHPDVAGALVAGVPDPQSGEAVIAVITAAPGREPVPERVLAWAGERLERYKLPSRLKVVEALPTGATGKGDRGAVGRLFIEPV</sequence>
<organism evidence="3 4">
    <name type="scientific">Thalassobaculum litoreum DSM 18839</name>
    <dbReference type="NCBI Taxonomy" id="1123362"/>
    <lineage>
        <taxon>Bacteria</taxon>
        <taxon>Pseudomonadati</taxon>
        <taxon>Pseudomonadota</taxon>
        <taxon>Alphaproteobacteria</taxon>
        <taxon>Rhodospirillales</taxon>
        <taxon>Thalassobaculaceae</taxon>
        <taxon>Thalassobaculum</taxon>
    </lineage>
</organism>
<dbReference type="GO" id="GO:0031956">
    <property type="term" value="F:medium-chain fatty acid-CoA ligase activity"/>
    <property type="evidence" value="ECO:0007669"/>
    <property type="project" value="TreeGrafter"/>
</dbReference>
<dbReference type="PROSITE" id="PS00455">
    <property type="entry name" value="AMP_BINDING"/>
    <property type="match status" value="1"/>
</dbReference>
<dbReference type="CDD" id="cd04433">
    <property type="entry name" value="AFD_class_I"/>
    <property type="match status" value="1"/>
</dbReference>
<dbReference type="PANTHER" id="PTHR43201">
    <property type="entry name" value="ACYL-COA SYNTHETASE"/>
    <property type="match status" value="1"/>
</dbReference>
<dbReference type="Pfam" id="PF13193">
    <property type="entry name" value="AMP-binding_C"/>
    <property type="match status" value="1"/>
</dbReference>
<evidence type="ECO:0000259" key="2">
    <source>
        <dbReference type="Pfam" id="PF13193"/>
    </source>
</evidence>
<dbReference type="Pfam" id="PF00501">
    <property type="entry name" value="AMP-binding"/>
    <property type="match status" value="1"/>
</dbReference>
<dbReference type="PANTHER" id="PTHR43201:SF32">
    <property type="entry name" value="2-SUCCINYLBENZOATE--COA LIGASE, CHLOROPLASTIC_PEROXISOMAL"/>
    <property type="match status" value="1"/>
</dbReference>
<dbReference type="Gene3D" id="3.40.50.12780">
    <property type="entry name" value="N-terminal domain of ligase-like"/>
    <property type="match status" value="2"/>
</dbReference>
<keyword evidence="3" id="KW-0436">Ligase</keyword>
<evidence type="ECO:0000313" key="3">
    <source>
        <dbReference type="EMBL" id="SDG46976.1"/>
    </source>
</evidence>
<comment type="caution">
    <text evidence="3">The sequence shown here is derived from an EMBL/GenBank/DDBJ whole genome shotgun (WGS) entry which is preliminary data.</text>
</comment>
<reference evidence="3 4" key="1">
    <citation type="submission" date="2016-10" db="EMBL/GenBank/DDBJ databases">
        <authorList>
            <person name="Varghese N."/>
            <person name="Submissions S."/>
        </authorList>
    </citation>
    <scope>NUCLEOTIDE SEQUENCE [LARGE SCALE GENOMIC DNA]</scope>
    <source>
        <strain evidence="3 4">DSM 18839</strain>
    </source>
</reference>
<dbReference type="SUPFAM" id="SSF56801">
    <property type="entry name" value="Acetyl-CoA synthetase-like"/>
    <property type="match status" value="1"/>
</dbReference>
<feature type="domain" description="AMP-dependent synthetase/ligase" evidence="1">
    <location>
        <begin position="108"/>
        <end position="304"/>
    </location>
</feature>
<evidence type="ECO:0000259" key="1">
    <source>
        <dbReference type="Pfam" id="PF00501"/>
    </source>
</evidence>
<protein>
    <submittedName>
        <fullName evidence="3">Acyl-CoA synthetase (AMP-forming)/AMP-acid ligase II</fullName>
    </submittedName>
</protein>
<proteinExistence type="predicted"/>
<dbReference type="Proteomes" id="UP000198615">
    <property type="component" value="Unassembled WGS sequence"/>
</dbReference>